<reference evidence="1 2" key="1">
    <citation type="submission" date="2019-05" db="EMBL/GenBank/DDBJ databases">
        <title>Streptomyces marianii sp. nov., a novel marine actinomycete from southern coast of India.</title>
        <authorList>
            <person name="Iniyan A.M."/>
            <person name="Wink J."/>
            <person name="Ramprasad E."/>
            <person name="Ramana C.V."/>
            <person name="Bunk B."/>
            <person name="Sproer C."/>
            <person name="Joseph F.-J.R.S."/>
            <person name="Vincent S.G.P."/>
        </authorList>
    </citation>
    <scope>NUCLEOTIDE SEQUENCE [LARGE SCALE GENOMIC DNA]</scope>
    <source>
        <strain evidence="1 2">ICN19</strain>
    </source>
</reference>
<protein>
    <submittedName>
        <fullName evidence="1">Uncharacterized protein</fullName>
    </submittedName>
</protein>
<proteinExistence type="predicted"/>
<name>A0A5R9E553_9ACTN</name>
<dbReference type="EMBL" id="VAWE01000001">
    <property type="protein sequence ID" value="TLQ43982.1"/>
    <property type="molecule type" value="Genomic_DNA"/>
</dbReference>
<accession>A0A5R9E553</accession>
<dbReference type="Proteomes" id="UP000305921">
    <property type="component" value="Unassembled WGS sequence"/>
</dbReference>
<organism evidence="1 2">
    <name type="scientific">Streptomyces marianii</name>
    <dbReference type="NCBI Taxonomy" id="1817406"/>
    <lineage>
        <taxon>Bacteria</taxon>
        <taxon>Bacillati</taxon>
        <taxon>Actinomycetota</taxon>
        <taxon>Actinomycetes</taxon>
        <taxon>Kitasatosporales</taxon>
        <taxon>Streptomycetaceae</taxon>
        <taxon>Streptomyces</taxon>
    </lineage>
</organism>
<evidence type="ECO:0000313" key="1">
    <source>
        <dbReference type="EMBL" id="TLQ43982.1"/>
    </source>
</evidence>
<comment type="caution">
    <text evidence="1">The sequence shown here is derived from an EMBL/GenBank/DDBJ whole genome shotgun (WGS) entry which is preliminary data.</text>
</comment>
<gene>
    <name evidence="1" type="ORF">FEF34_13335</name>
</gene>
<dbReference type="AlphaFoldDB" id="A0A5R9E553"/>
<sequence length="87" mass="9832">MALTWCFPRTAQVDMFPMAHHVECVAILEPVKEPDLRFCDGPRRRRSQSRRRVWSTSSGICNGSSGRLLKWVLLAMSLPTCPDSLGD</sequence>
<keyword evidence="2" id="KW-1185">Reference proteome</keyword>
<evidence type="ECO:0000313" key="2">
    <source>
        <dbReference type="Proteomes" id="UP000305921"/>
    </source>
</evidence>